<dbReference type="InterPro" id="IPR013083">
    <property type="entry name" value="Znf_RING/FYVE/PHD"/>
</dbReference>
<dbReference type="SMART" id="SM00398">
    <property type="entry name" value="HMG"/>
    <property type="match status" value="1"/>
</dbReference>
<dbReference type="InterPro" id="IPR019787">
    <property type="entry name" value="Znf_PHD-finger"/>
</dbReference>
<feature type="compositionally biased region" description="Basic residues" evidence="6">
    <location>
        <begin position="20"/>
        <end position="36"/>
    </location>
</feature>
<dbReference type="InterPro" id="IPR019786">
    <property type="entry name" value="Zinc_finger_PHD-type_CS"/>
</dbReference>
<keyword evidence="2 4" id="KW-0863">Zinc-finger</keyword>
<feature type="region of interest" description="Disordered" evidence="6">
    <location>
        <begin position="368"/>
        <end position="450"/>
    </location>
</feature>
<keyword evidence="5" id="KW-0539">Nucleus</keyword>
<dbReference type="OrthoDB" id="6247875at2759"/>
<dbReference type="AlphaFoldDB" id="C1N3U4"/>
<feature type="compositionally biased region" description="Basic residues" evidence="6">
    <location>
        <begin position="43"/>
        <end position="78"/>
    </location>
</feature>
<feature type="non-terminal residue" evidence="9">
    <location>
        <position position="450"/>
    </location>
</feature>
<dbReference type="InterPro" id="IPR011011">
    <property type="entry name" value="Znf_FYVE_PHD"/>
</dbReference>
<evidence type="ECO:0000256" key="1">
    <source>
        <dbReference type="ARBA" id="ARBA00022723"/>
    </source>
</evidence>
<sequence length="450" mass="49354">MRAEQRVRAILRAVGTTAGRTRRSSRRSRRTSHRSRCSPSRSARVRPRSKKPSRRRGRCSRRTGKRQRGTRAGRRARRAKGTGRCALCAKLHKEGQFCPACDKVWQWANCPAMVGCDAPGCEFWVHASCDARAKEVMDAPENEDIEYHCPRCVDKAERAKEIAVVKAVVATEKKARKKALKLAEKKEAAKKATAATAKKSKSPARGGGAAAMVKTEAEFDAVSDGDDDDAPAPAPAPPPRAIADDDQTRGVVKRGRGRPPLHGGGRGRGRPRLTHIKGIDLSNAVPLIQHKKAPGGVPRRPKSAWQLFGSDFFKEFRERNPPPSGQQTNFAELYKIQGQAWRDLPEAERKKYENLAKEEADKFRQMVASVTPPGQRPPVVGPGERPRKYVKKIDRKDYKPGSAGDDDGDGPIVLDEHGRQDMGGGISKDAKGKLYGPNGLPLTKQEIAAA</sequence>
<dbReference type="InterPro" id="IPR009071">
    <property type="entry name" value="HMG_box_dom"/>
</dbReference>
<keyword evidence="3" id="KW-0862">Zinc</keyword>
<accession>C1N3U4</accession>
<dbReference type="InterPro" id="IPR001965">
    <property type="entry name" value="Znf_PHD"/>
</dbReference>
<evidence type="ECO:0000256" key="4">
    <source>
        <dbReference type="PROSITE-ProRule" id="PRU00146"/>
    </source>
</evidence>
<organism evidence="10">
    <name type="scientific">Micromonas pusilla (strain CCMP1545)</name>
    <name type="common">Picoplanktonic green alga</name>
    <dbReference type="NCBI Taxonomy" id="564608"/>
    <lineage>
        <taxon>Eukaryota</taxon>
        <taxon>Viridiplantae</taxon>
        <taxon>Chlorophyta</taxon>
        <taxon>Mamiellophyceae</taxon>
        <taxon>Mamiellales</taxon>
        <taxon>Mamiellaceae</taxon>
        <taxon>Micromonas</taxon>
    </lineage>
</organism>
<evidence type="ECO:0000256" key="3">
    <source>
        <dbReference type="ARBA" id="ARBA00022833"/>
    </source>
</evidence>
<dbReference type="CDD" id="cd00084">
    <property type="entry name" value="HMG-box_SF"/>
    <property type="match status" value="1"/>
</dbReference>
<gene>
    <name evidence="9" type="ORF">MICPUCDRAFT_68746</name>
</gene>
<proteinExistence type="predicted"/>
<dbReference type="InterPro" id="IPR036910">
    <property type="entry name" value="HMG_box_dom_sf"/>
</dbReference>
<evidence type="ECO:0000259" key="7">
    <source>
        <dbReference type="PROSITE" id="PS50016"/>
    </source>
</evidence>
<feature type="compositionally biased region" description="Basic and acidic residues" evidence="6">
    <location>
        <begin position="384"/>
        <end position="399"/>
    </location>
</feature>
<feature type="DNA-binding region" description="HMG box" evidence="5">
    <location>
        <begin position="298"/>
        <end position="371"/>
    </location>
</feature>
<evidence type="ECO:0000256" key="6">
    <source>
        <dbReference type="SAM" id="MobiDB-lite"/>
    </source>
</evidence>
<keyword evidence="5" id="KW-0238">DNA-binding</keyword>
<feature type="region of interest" description="Disordered" evidence="6">
    <location>
        <begin position="188"/>
        <end position="273"/>
    </location>
</feature>
<keyword evidence="10" id="KW-1185">Reference proteome</keyword>
<dbReference type="PROSITE" id="PS50016">
    <property type="entry name" value="ZF_PHD_2"/>
    <property type="match status" value="1"/>
</dbReference>
<evidence type="ECO:0000256" key="2">
    <source>
        <dbReference type="ARBA" id="ARBA00022771"/>
    </source>
</evidence>
<dbReference type="Gene3D" id="1.10.30.10">
    <property type="entry name" value="High mobility group box domain"/>
    <property type="match status" value="1"/>
</dbReference>
<feature type="domain" description="PHD-type" evidence="7">
    <location>
        <begin position="95"/>
        <end position="155"/>
    </location>
</feature>
<dbReference type="GO" id="GO:0008270">
    <property type="term" value="F:zinc ion binding"/>
    <property type="evidence" value="ECO:0007669"/>
    <property type="project" value="UniProtKB-KW"/>
</dbReference>
<evidence type="ECO:0000313" key="9">
    <source>
        <dbReference type="EMBL" id="EEH53252.1"/>
    </source>
</evidence>
<dbReference type="PROSITE" id="PS50118">
    <property type="entry name" value="HMG_BOX_2"/>
    <property type="match status" value="1"/>
</dbReference>
<name>C1N3U4_MICPC</name>
<protein>
    <submittedName>
        <fullName evidence="9">Predicted protein</fullName>
    </submittedName>
</protein>
<dbReference type="SMART" id="SM00249">
    <property type="entry name" value="PHD"/>
    <property type="match status" value="1"/>
</dbReference>
<dbReference type="SUPFAM" id="SSF47095">
    <property type="entry name" value="HMG-box"/>
    <property type="match status" value="1"/>
</dbReference>
<feature type="domain" description="HMG box" evidence="8">
    <location>
        <begin position="298"/>
        <end position="371"/>
    </location>
</feature>
<dbReference type="SUPFAM" id="SSF57903">
    <property type="entry name" value="FYVE/PHD zinc finger"/>
    <property type="match status" value="1"/>
</dbReference>
<evidence type="ECO:0000259" key="8">
    <source>
        <dbReference type="PROSITE" id="PS50118"/>
    </source>
</evidence>
<dbReference type="STRING" id="564608.C1N3U4"/>
<dbReference type="Pfam" id="PF00505">
    <property type="entry name" value="HMG_box"/>
    <property type="match status" value="1"/>
</dbReference>
<dbReference type="GO" id="GO:0003677">
    <property type="term" value="F:DNA binding"/>
    <property type="evidence" value="ECO:0007669"/>
    <property type="project" value="UniProtKB-UniRule"/>
</dbReference>
<dbReference type="KEGG" id="mpp:MICPUCDRAFT_68746"/>
<keyword evidence="1" id="KW-0479">Metal-binding</keyword>
<reference evidence="9 10" key="1">
    <citation type="journal article" date="2009" name="Science">
        <title>Green evolution and dynamic adaptations revealed by genomes of the marine picoeukaryotes Micromonas.</title>
        <authorList>
            <person name="Worden A.Z."/>
            <person name="Lee J.H."/>
            <person name="Mock T."/>
            <person name="Rouze P."/>
            <person name="Simmons M.P."/>
            <person name="Aerts A.L."/>
            <person name="Allen A.E."/>
            <person name="Cuvelier M.L."/>
            <person name="Derelle E."/>
            <person name="Everett M.V."/>
            <person name="Foulon E."/>
            <person name="Grimwood J."/>
            <person name="Gundlach H."/>
            <person name="Henrissat B."/>
            <person name="Napoli C."/>
            <person name="McDonald S.M."/>
            <person name="Parker M.S."/>
            <person name="Rombauts S."/>
            <person name="Salamov A."/>
            <person name="Von Dassow P."/>
            <person name="Badger J.H."/>
            <person name="Coutinho P.M."/>
            <person name="Demir E."/>
            <person name="Dubchak I."/>
            <person name="Gentemann C."/>
            <person name="Eikrem W."/>
            <person name="Gready J.E."/>
            <person name="John U."/>
            <person name="Lanier W."/>
            <person name="Lindquist E.A."/>
            <person name="Lucas S."/>
            <person name="Mayer K.F."/>
            <person name="Moreau H."/>
            <person name="Not F."/>
            <person name="Otillar R."/>
            <person name="Panaud O."/>
            <person name="Pangilinan J."/>
            <person name="Paulsen I."/>
            <person name="Piegu B."/>
            <person name="Poliakov A."/>
            <person name="Robbens S."/>
            <person name="Schmutz J."/>
            <person name="Toulza E."/>
            <person name="Wyss T."/>
            <person name="Zelensky A."/>
            <person name="Zhou K."/>
            <person name="Armbrust E.V."/>
            <person name="Bhattacharya D."/>
            <person name="Goodenough U.W."/>
            <person name="Van de Peer Y."/>
            <person name="Grigoriev I.V."/>
        </authorList>
    </citation>
    <scope>NUCLEOTIDE SEQUENCE [LARGE SCALE GENOMIC DNA]</scope>
    <source>
        <strain evidence="9 10">CCMP1545</strain>
    </source>
</reference>
<dbReference type="Gene3D" id="3.30.40.10">
    <property type="entry name" value="Zinc/RING finger domain, C3HC4 (zinc finger)"/>
    <property type="match status" value="1"/>
</dbReference>
<feature type="region of interest" description="Disordered" evidence="6">
    <location>
        <begin position="16"/>
        <end position="78"/>
    </location>
</feature>
<evidence type="ECO:0000256" key="5">
    <source>
        <dbReference type="PROSITE-ProRule" id="PRU00267"/>
    </source>
</evidence>
<feature type="compositionally biased region" description="Basic residues" evidence="6">
    <location>
        <begin position="251"/>
        <end position="273"/>
    </location>
</feature>
<dbReference type="GO" id="GO:0005634">
    <property type="term" value="C:nucleus"/>
    <property type="evidence" value="ECO:0007669"/>
    <property type="project" value="UniProtKB-UniRule"/>
</dbReference>
<dbReference type="Proteomes" id="UP000001876">
    <property type="component" value="Unassembled WGS sequence"/>
</dbReference>
<feature type="compositionally biased region" description="Acidic residues" evidence="6">
    <location>
        <begin position="218"/>
        <end position="230"/>
    </location>
</feature>
<dbReference type="EMBL" id="GG663746">
    <property type="protein sequence ID" value="EEH53252.1"/>
    <property type="molecule type" value="Genomic_DNA"/>
</dbReference>
<dbReference type="GeneID" id="9688117"/>
<dbReference type="PROSITE" id="PS01359">
    <property type="entry name" value="ZF_PHD_1"/>
    <property type="match status" value="1"/>
</dbReference>
<dbReference type="RefSeq" id="XP_003062433.1">
    <property type="nucleotide sequence ID" value="XM_003062387.1"/>
</dbReference>
<evidence type="ECO:0000313" key="10">
    <source>
        <dbReference type="Proteomes" id="UP000001876"/>
    </source>
</evidence>